<dbReference type="AlphaFoldDB" id="A0A2M7DDS9"/>
<dbReference type="InterPro" id="IPR039447">
    <property type="entry name" value="UreH-like_TM_dom"/>
</dbReference>
<comment type="caution">
    <text evidence="3">The sequence shown here is derived from an EMBL/GenBank/DDBJ whole genome shotgun (WGS) entry which is preliminary data.</text>
</comment>
<accession>A0A2M7DDS9</accession>
<reference evidence="4" key="1">
    <citation type="submission" date="2017-09" db="EMBL/GenBank/DDBJ databases">
        <title>Depth-based differentiation of microbial function through sediment-hosted aquifers and enrichment of novel symbionts in the deep terrestrial subsurface.</title>
        <authorList>
            <person name="Probst A.J."/>
            <person name="Ladd B."/>
            <person name="Jarett J.K."/>
            <person name="Geller-Mcgrath D.E."/>
            <person name="Sieber C.M.K."/>
            <person name="Emerson J.B."/>
            <person name="Anantharaman K."/>
            <person name="Thomas B.C."/>
            <person name="Malmstrom R."/>
            <person name="Stieglmeier M."/>
            <person name="Klingl A."/>
            <person name="Woyke T."/>
            <person name="Ryan C.M."/>
            <person name="Banfield J.F."/>
        </authorList>
    </citation>
    <scope>NUCLEOTIDE SEQUENCE [LARGE SCALE GENOMIC DNA]</scope>
</reference>
<feature type="transmembrane region" description="Helical" evidence="1">
    <location>
        <begin position="149"/>
        <end position="169"/>
    </location>
</feature>
<dbReference type="Proteomes" id="UP000229030">
    <property type="component" value="Unassembled WGS sequence"/>
</dbReference>
<feature type="transmembrane region" description="Helical" evidence="1">
    <location>
        <begin position="119"/>
        <end position="143"/>
    </location>
</feature>
<feature type="transmembrane region" description="Helical" evidence="1">
    <location>
        <begin position="181"/>
        <end position="200"/>
    </location>
</feature>
<dbReference type="EMBL" id="PETV01000066">
    <property type="protein sequence ID" value="PIV46985.1"/>
    <property type="molecule type" value="Genomic_DNA"/>
</dbReference>
<dbReference type="Pfam" id="PF13386">
    <property type="entry name" value="DsbD_2"/>
    <property type="match status" value="1"/>
</dbReference>
<name>A0A2M7DDS9_9BACT</name>
<protein>
    <recommendedName>
        <fullName evidence="2">Urease accessory protein UreH-like transmembrane domain-containing protein</fullName>
    </recommendedName>
</protein>
<feature type="transmembrane region" description="Helical" evidence="1">
    <location>
        <begin position="6"/>
        <end position="28"/>
    </location>
</feature>
<keyword evidence="1" id="KW-0812">Transmembrane</keyword>
<feature type="transmembrane region" description="Helical" evidence="1">
    <location>
        <begin position="49"/>
        <end position="66"/>
    </location>
</feature>
<keyword evidence="1" id="KW-0472">Membrane</keyword>
<gene>
    <name evidence="3" type="ORF">COS21_02320</name>
</gene>
<sequence>MTEVILSALALGFSTGVSCLAICTPFYLPYLIAEQRKIKTNFLEFAELLLGRLLGYLLFGLVFGYLGKIINLGWVSSLSTVSLGALSLFIILYSLNFFKIKHLSLACHWEKIKTVKPPFLIGLLTGVNVCPPFLLSLNYIFILGDVVKGLVYFLFFFLATSVFFIPLVFLGKLSYFKEFQFLARLTMLVVGLIFFSYSIYNSTYAL</sequence>
<evidence type="ECO:0000256" key="1">
    <source>
        <dbReference type="SAM" id="Phobius"/>
    </source>
</evidence>
<proteinExistence type="predicted"/>
<feature type="transmembrane region" description="Helical" evidence="1">
    <location>
        <begin position="72"/>
        <end position="98"/>
    </location>
</feature>
<evidence type="ECO:0000259" key="2">
    <source>
        <dbReference type="Pfam" id="PF13386"/>
    </source>
</evidence>
<feature type="domain" description="Urease accessory protein UreH-like transmembrane" evidence="2">
    <location>
        <begin position="8"/>
        <end position="193"/>
    </location>
</feature>
<evidence type="ECO:0000313" key="4">
    <source>
        <dbReference type="Proteomes" id="UP000229030"/>
    </source>
</evidence>
<evidence type="ECO:0000313" key="3">
    <source>
        <dbReference type="EMBL" id="PIV46985.1"/>
    </source>
</evidence>
<keyword evidence="1" id="KW-1133">Transmembrane helix</keyword>
<organism evidence="3 4">
    <name type="scientific">bacterium (Candidatus Gribaldobacteria) CG02_land_8_20_14_3_00_41_15</name>
    <dbReference type="NCBI Taxonomy" id="2014270"/>
    <lineage>
        <taxon>Bacteria</taxon>
        <taxon>Candidatus Gribaldobacteria</taxon>
    </lineage>
</organism>